<comment type="caution">
    <text evidence="1">The sequence shown here is derived from an EMBL/GenBank/DDBJ whole genome shotgun (WGS) entry which is preliminary data.</text>
</comment>
<reference evidence="1" key="1">
    <citation type="submission" date="2019-12" db="EMBL/GenBank/DDBJ databases">
        <title>Genome sequencing and annotation of Brassica cretica.</title>
        <authorList>
            <person name="Studholme D.J."/>
            <person name="Sarris P."/>
        </authorList>
    </citation>
    <scope>NUCLEOTIDE SEQUENCE</scope>
    <source>
        <strain evidence="1">PFS-109/04</strain>
        <tissue evidence="1">Leaf</tissue>
    </source>
</reference>
<dbReference type="Proteomes" id="UP000712600">
    <property type="component" value="Unassembled WGS sequence"/>
</dbReference>
<organism evidence="1 2">
    <name type="scientific">Brassica cretica</name>
    <name type="common">Mustard</name>
    <dbReference type="NCBI Taxonomy" id="69181"/>
    <lineage>
        <taxon>Eukaryota</taxon>
        <taxon>Viridiplantae</taxon>
        <taxon>Streptophyta</taxon>
        <taxon>Embryophyta</taxon>
        <taxon>Tracheophyta</taxon>
        <taxon>Spermatophyta</taxon>
        <taxon>Magnoliopsida</taxon>
        <taxon>eudicotyledons</taxon>
        <taxon>Gunneridae</taxon>
        <taxon>Pentapetalae</taxon>
        <taxon>rosids</taxon>
        <taxon>malvids</taxon>
        <taxon>Brassicales</taxon>
        <taxon>Brassicaceae</taxon>
        <taxon>Brassiceae</taxon>
        <taxon>Brassica</taxon>
    </lineage>
</organism>
<proteinExistence type="predicted"/>
<gene>
    <name evidence="1" type="ORF">F2Q69_00058928</name>
</gene>
<protein>
    <submittedName>
        <fullName evidence="1">Uncharacterized protein</fullName>
    </submittedName>
</protein>
<evidence type="ECO:0000313" key="2">
    <source>
        <dbReference type="Proteomes" id="UP000712600"/>
    </source>
</evidence>
<sequence>MIHEGVRMALGGLDHTRPYHPYKAVHDAGKAKATLAKDPKGIKRSQVLENLSSLRGLKTKALKSSLKFKVFYK</sequence>
<dbReference type="EMBL" id="QGKX02000095">
    <property type="protein sequence ID" value="KAF3573200.1"/>
    <property type="molecule type" value="Genomic_DNA"/>
</dbReference>
<dbReference type="AlphaFoldDB" id="A0A8S9RK20"/>
<name>A0A8S9RK20_BRACR</name>
<accession>A0A8S9RK20</accession>
<evidence type="ECO:0000313" key="1">
    <source>
        <dbReference type="EMBL" id="KAF3573200.1"/>
    </source>
</evidence>